<evidence type="ECO:0000256" key="7">
    <source>
        <dbReference type="ARBA" id="ARBA00022777"/>
    </source>
</evidence>
<organism evidence="14 15">
    <name type="scientific">Cohnella fermenti</name>
    <dbReference type="NCBI Taxonomy" id="2565925"/>
    <lineage>
        <taxon>Bacteria</taxon>
        <taxon>Bacillati</taxon>
        <taxon>Bacillota</taxon>
        <taxon>Bacilli</taxon>
        <taxon>Bacillales</taxon>
        <taxon>Paenibacillaceae</taxon>
        <taxon>Cohnella</taxon>
    </lineage>
</organism>
<keyword evidence="9 12" id="KW-1133">Transmembrane helix</keyword>
<evidence type="ECO:0000313" key="14">
    <source>
        <dbReference type="EMBL" id="THF77811.1"/>
    </source>
</evidence>
<dbReference type="Gene3D" id="3.30.450.20">
    <property type="entry name" value="PAS domain"/>
    <property type="match status" value="1"/>
</dbReference>
<dbReference type="InterPro" id="IPR003660">
    <property type="entry name" value="HAMP_dom"/>
</dbReference>
<dbReference type="PROSITE" id="PS50885">
    <property type="entry name" value="HAMP"/>
    <property type="match status" value="1"/>
</dbReference>
<dbReference type="Pfam" id="PF00672">
    <property type="entry name" value="HAMP"/>
    <property type="match status" value="1"/>
</dbReference>
<evidence type="ECO:0000259" key="13">
    <source>
        <dbReference type="PROSITE" id="PS50885"/>
    </source>
</evidence>
<keyword evidence="15" id="KW-1185">Reference proteome</keyword>
<evidence type="ECO:0000256" key="3">
    <source>
        <dbReference type="ARBA" id="ARBA00022553"/>
    </source>
</evidence>
<dbReference type="InterPro" id="IPR010559">
    <property type="entry name" value="Sig_transdc_His_kin_internal"/>
</dbReference>
<keyword evidence="10" id="KW-0902">Two-component regulatory system</keyword>
<dbReference type="SMART" id="SM00304">
    <property type="entry name" value="HAMP"/>
    <property type="match status" value="1"/>
</dbReference>
<dbReference type="Proteomes" id="UP000310636">
    <property type="component" value="Unassembled WGS sequence"/>
</dbReference>
<dbReference type="InterPro" id="IPR036890">
    <property type="entry name" value="HATPase_C_sf"/>
</dbReference>
<dbReference type="SUPFAM" id="SSF55874">
    <property type="entry name" value="ATPase domain of HSP90 chaperone/DNA topoisomerase II/histidine kinase"/>
    <property type="match status" value="1"/>
</dbReference>
<dbReference type="SMART" id="SM00387">
    <property type="entry name" value="HATPase_c"/>
    <property type="match status" value="1"/>
</dbReference>
<dbReference type="Gene3D" id="6.10.340.10">
    <property type="match status" value="1"/>
</dbReference>
<keyword evidence="6" id="KW-0547">Nucleotide-binding</keyword>
<dbReference type="RefSeq" id="WP_136370785.1">
    <property type="nucleotide sequence ID" value="NZ_SSOB01000018.1"/>
</dbReference>
<gene>
    <name evidence="14" type="ORF">E6C55_15865</name>
</gene>
<dbReference type="Pfam" id="PF06580">
    <property type="entry name" value="His_kinase"/>
    <property type="match status" value="1"/>
</dbReference>
<evidence type="ECO:0000256" key="1">
    <source>
        <dbReference type="ARBA" id="ARBA00004651"/>
    </source>
</evidence>
<dbReference type="OrthoDB" id="9776552at2"/>
<accession>A0A4S4BS17</accession>
<dbReference type="Pfam" id="PF02518">
    <property type="entry name" value="HATPase_c"/>
    <property type="match status" value="1"/>
</dbReference>
<dbReference type="GO" id="GO:0005886">
    <property type="term" value="C:plasma membrane"/>
    <property type="evidence" value="ECO:0007669"/>
    <property type="project" value="UniProtKB-SubCell"/>
</dbReference>
<keyword evidence="11 12" id="KW-0472">Membrane</keyword>
<reference evidence="14 15" key="1">
    <citation type="submission" date="2019-04" db="EMBL/GenBank/DDBJ databases">
        <title>Cohnella sp. nov. isolated from preserved vegetables.</title>
        <authorList>
            <person name="Lin S.-Y."/>
            <person name="Hung M.-H."/>
            <person name="Young C.-C."/>
        </authorList>
    </citation>
    <scope>NUCLEOTIDE SEQUENCE [LARGE SCALE GENOMIC DNA]</scope>
    <source>
        <strain evidence="14 15">CC-MHH1044</strain>
    </source>
</reference>
<evidence type="ECO:0000256" key="5">
    <source>
        <dbReference type="ARBA" id="ARBA00022692"/>
    </source>
</evidence>
<evidence type="ECO:0000256" key="12">
    <source>
        <dbReference type="SAM" id="Phobius"/>
    </source>
</evidence>
<dbReference type="PANTHER" id="PTHR34220">
    <property type="entry name" value="SENSOR HISTIDINE KINASE YPDA"/>
    <property type="match status" value="1"/>
</dbReference>
<evidence type="ECO:0000256" key="10">
    <source>
        <dbReference type="ARBA" id="ARBA00023012"/>
    </source>
</evidence>
<keyword evidence="2" id="KW-1003">Cell membrane</keyword>
<dbReference type="CDD" id="cd06225">
    <property type="entry name" value="HAMP"/>
    <property type="match status" value="1"/>
</dbReference>
<dbReference type="AlphaFoldDB" id="A0A4S4BS17"/>
<keyword evidence="7 14" id="KW-0418">Kinase</keyword>
<proteinExistence type="predicted"/>
<evidence type="ECO:0000256" key="6">
    <source>
        <dbReference type="ARBA" id="ARBA00022741"/>
    </source>
</evidence>
<keyword evidence="3" id="KW-0597">Phosphoprotein</keyword>
<dbReference type="PANTHER" id="PTHR34220:SF11">
    <property type="entry name" value="SENSOR PROTEIN KINASE HPTS"/>
    <property type="match status" value="1"/>
</dbReference>
<dbReference type="Gene3D" id="3.30.565.10">
    <property type="entry name" value="Histidine kinase-like ATPase, C-terminal domain"/>
    <property type="match status" value="1"/>
</dbReference>
<dbReference type="EMBL" id="SSOB01000018">
    <property type="protein sequence ID" value="THF77811.1"/>
    <property type="molecule type" value="Genomic_DNA"/>
</dbReference>
<comment type="subcellular location">
    <subcellularLocation>
        <location evidence="1">Cell membrane</location>
        <topology evidence="1">Multi-pass membrane protein</topology>
    </subcellularLocation>
</comment>
<feature type="domain" description="HAMP" evidence="13">
    <location>
        <begin position="312"/>
        <end position="364"/>
    </location>
</feature>
<comment type="caution">
    <text evidence="14">The sequence shown here is derived from an EMBL/GenBank/DDBJ whole genome shotgun (WGS) entry which is preliminary data.</text>
</comment>
<evidence type="ECO:0000256" key="11">
    <source>
        <dbReference type="ARBA" id="ARBA00023136"/>
    </source>
</evidence>
<dbReference type="GO" id="GO:0005524">
    <property type="term" value="F:ATP binding"/>
    <property type="evidence" value="ECO:0007669"/>
    <property type="project" value="UniProtKB-KW"/>
</dbReference>
<keyword evidence="4" id="KW-0808">Transferase</keyword>
<dbReference type="InterPro" id="IPR003594">
    <property type="entry name" value="HATPase_dom"/>
</dbReference>
<name>A0A4S4BS17_9BACL</name>
<evidence type="ECO:0000313" key="15">
    <source>
        <dbReference type="Proteomes" id="UP000310636"/>
    </source>
</evidence>
<dbReference type="InterPro" id="IPR050640">
    <property type="entry name" value="Bact_2-comp_sensor_kinase"/>
</dbReference>
<evidence type="ECO:0000256" key="8">
    <source>
        <dbReference type="ARBA" id="ARBA00022840"/>
    </source>
</evidence>
<sequence>MRGLRITALRRSIFAKFVVSFMLAGLLPLSALGYFLMNAYFQQSERFNANNLEQMTLYLAKNAGQLMNGYNDISKLMYDVNWYPALSQAARGNQSSVIDNWLSYVIGSDPYIENAYFVPQTSREIWMRSRRAEPAGEGKIPLEELTSELKLRPKEIEISPARAEKGTGRPDRQVITFARNLLDTSTLLEGRPKVLGVFLFDVNVDAFDELIEGLDLGVRDRIVLTDRQGNVVYGNDRALIGREMTAEQAAREADGRGSRVMAQPVNDSGQMLLGTYYRTNFLGTVGRFKGLVIATGAACLALLLLLSLVLSRRFSQPIRAIMQKLSRMESGDLDVSLPVRSQDELGQLTRGMNRMAEQLGRFIQEAYVAELKQKQAELGALKSQIRPHYLYNTLEVIRMSAVSRDDMPVADMIHSLSNQLAYVLDNGENLVTLDEELANVRDYFHLIEARYEDLVSLEIAVGDGVSTEWGVLKLSMQPLLENAVQHGILPKESNGRIRLEVLPEEPGTLAIRVIDDGIGMDEARLAALHRKLEQSEEKRSKPSGGRGLKNVHDRLRALYGERYGLTVDSYPQLGTSVQIRMPIIREFDRDRYSKRLESGRRTSCDRRGGVTWADR</sequence>
<feature type="transmembrane region" description="Helical" evidence="12">
    <location>
        <begin position="290"/>
        <end position="310"/>
    </location>
</feature>
<dbReference type="SUPFAM" id="SSF158472">
    <property type="entry name" value="HAMP domain-like"/>
    <property type="match status" value="1"/>
</dbReference>
<evidence type="ECO:0000256" key="9">
    <source>
        <dbReference type="ARBA" id="ARBA00022989"/>
    </source>
</evidence>
<keyword evidence="5 12" id="KW-0812">Transmembrane</keyword>
<keyword evidence="8" id="KW-0067">ATP-binding</keyword>
<evidence type="ECO:0000256" key="4">
    <source>
        <dbReference type="ARBA" id="ARBA00022679"/>
    </source>
</evidence>
<protein>
    <submittedName>
        <fullName evidence="14">Sensor histidine kinase</fullName>
    </submittedName>
</protein>
<dbReference type="GO" id="GO:0000155">
    <property type="term" value="F:phosphorelay sensor kinase activity"/>
    <property type="evidence" value="ECO:0007669"/>
    <property type="project" value="InterPro"/>
</dbReference>
<feature type="transmembrane region" description="Helical" evidence="12">
    <location>
        <begin position="12"/>
        <end position="37"/>
    </location>
</feature>
<evidence type="ECO:0000256" key="2">
    <source>
        <dbReference type="ARBA" id="ARBA00022475"/>
    </source>
</evidence>